<evidence type="ECO:0000313" key="2">
    <source>
        <dbReference type="EMBL" id="MDZ5761674.1"/>
    </source>
</evidence>
<keyword evidence="3" id="KW-1185">Reference proteome</keyword>
<reference evidence="2 3" key="1">
    <citation type="submission" date="2023-02" db="EMBL/GenBank/DDBJ databases">
        <title>Host association and intracellularity evolved multiple times independently in the Rickettsiales.</title>
        <authorList>
            <person name="Castelli M."/>
            <person name="Nardi T."/>
            <person name="Gammuto L."/>
            <person name="Bellinzona G."/>
            <person name="Sabaneyeva E."/>
            <person name="Potekhin A."/>
            <person name="Serra V."/>
            <person name="Petroni G."/>
            <person name="Sassera D."/>
        </authorList>
    </citation>
    <scope>NUCLEOTIDE SEQUENCE [LARGE SCALE GENOMIC DNA]</scope>
    <source>
        <strain evidence="2 3">BOD18</strain>
    </source>
</reference>
<dbReference type="PANTHER" id="PTHR33507:SF3">
    <property type="entry name" value="INNER MEMBRANE PROTEIN YBBJ"/>
    <property type="match status" value="1"/>
</dbReference>
<keyword evidence="1" id="KW-0472">Membrane</keyword>
<accession>A0ABU5L6B7</accession>
<feature type="transmembrane region" description="Helical" evidence="1">
    <location>
        <begin position="12"/>
        <end position="43"/>
    </location>
</feature>
<dbReference type="RefSeq" id="WP_322497187.1">
    <property type="nucleotide sequence ID" value="NZ_JARGYT010000001.1"/>
</dbReference>
<protein>
    <submittedName>
        <fullName evidence="2">NfeD-like domain protein</fullName>
    </submittedName>
</protein>
<keyword evidence="1" id="KW-1133">Transmembrane helix</keyword>
<feature type="transmembrane region" description="Helical" evidence="1">
    <location>
        <begin position="55"/>
        <end position="74"/>
    </location>
</feature>
<evidence type="ECO:0000313" key="3">
    <source>
        <dbReference type="Proteomes" id="UP001293791"/>
    </source>
</evidence>
<keyword evidence="1" id="KW-0812">Transmembrane</keyword>
<name>A0ABU5L6B7_9RICK</name>
<dbReference type="InterPro" id="IPR052165">
    <property type="entry name" value="Membrane_assoc_protease"/>
</dbReference>
<evidence type="ECO:0000256" key="1">
    <source>
        <dbReference type="SAM" id="Phobius"/>
    </source>
</evidence>
<dbReference type="EMBL" id="JARGYT010000001">
    <property type="protein sequence ID" value="MDZ5761674.1"/>
    <property type="molecule type" value="Genomic_DNA"/>
</dbReference>
<dbReference type="Proteomes" id="UP001293791">
    <property type="component" value="Unassembled WGS sequence"/>
</dbReference>
<comment type="caution">
    <text evidence="2">The sequence shown here is derived from an EMBL/GenBank/DDBJ whole genome shotgun (WGS) entry which is preliminary data.</text>
</comment>
<sequence>MFEYLVENIDVFWAVFGVFLLLAELILGAFFLLFIMGLSAILVSVVVFLGVTPDFISQLSLFSFLFIVISVLSWRRIKGYFIDKRQHYNNIVGSSAVVVGGDIEPGKIGKIKWSGTTCNASSSLLIKNGSSVVIVENIGNIFFVKEGKE</sequence>
<gene>
    <name evidence="2" type="ORF">Cyrtocomes_00030</name>
</gene>
<organism evidence="2 3">
    <name type="scientific">Candidatus Cyrtobacter comes</name>
    <dbReference type="NCBI Taxonomy" id="675776"/>
    <lineage>
        <taxon>Bacteria</taxon>
        <taxon>Pseudomonadati</taxon>
        <taxon>Pseudomonadota</taxon>
        <taxon>Alphaproteobacteria</taxon>
        <taxon>Rickettsiales</taxon>
        <taxon>Candidatus Midichloriaceae</taxon>
        <taxon>Candidatus Cyrtobacter</taxon>
    </lineage>
</organism>
<dbReference type="Gene3D" id="2.40.50.140">
    <property type="entry name" value="Nucleic acid-binding proteins"/>
    <property type="match status" value="1"/>
</dbReference>
<dbReference type="PANTHER" id="PTHR33507">
    <property type="entry name" value="INNER MEMBRANE PROTEIN YBBJ"/>
    <property type="match status" value="1"/>
</dbReference>
<proteinExistence type="predicted"/>
<dbReference type="InterPro" id="IPR012340">
    <property type="entry name" value="NA-bd_OB-fold"/>
</dbReference>